<reference evidence="1" key="1">
    <citation type="journal article" date="2021" name="Proc. Natl. Acad. Sci. U.S.A.">
        <title>A Catalog of Tens of Thousands of Viruses from Human Metagenomes Reveals Hidden Associations with Chronic Diseases.</title>
        <authorList>
            <person name="Tisza M.J."/>
            <person name="Buck C.B."/>
        </authorList>
    </citation>
    <scope>NUCLEOTIDE SEQUENCE</scope>
    <source>
        <strain evidence="1">Ct2vX3</strain>
    </source>
</reference>
<accession>A0A8S5PYA3</accession>
<name>A0A8S5PYA3_9CAUD</name>
<dbReference type="EMBL" id="BK015535">
    <property type="protein sequence ID" value="DAE11585.1"/>
    <property type="molecule type" value="Genomic_DNA"/>
</dbReference>
<proteinExistence type="predicted"/>
<organism evidence="1">
    <name type="scientific">Siphoviridae sp. ct2vX3</name>
    <dbReference type="NCBI Taxonomy" id="2825318"/>
    <lineage>
        <taxon>Viruses</taxon>
        <taxon>Duplodnaviria</taxon>
        <taxon>Heunggongvirae</taxon>
        <taxon>Uroviricota</taxon>
        <taxon>Caudoviricetes</taxon>
    </lineage>
</organism>
<protein>
    <submittedName>
        <fullName evidence="1">Structural protein</fullName>
    </submittedName>
</protein>
<sequence length="249" mass="27237">MNILDRYGIKEVADVTFYETTQSGEPGAPVLYLDTLKVSTIEQTAENTSARGGKGNPELIMWDYGKEITVTLEDALFSAKSMALMYGVKTAKGNEDFSSITQVLKTVRKADVIDASHFRINGQSAEVEGVSYYDEYNSLVSATEGQVPSSDYVYATGKIKATGQQIVISSDKFPGTYYITGDTYARSEATGKDEFFQFIIPKAKMQSEVTLTMEAEGDPSTFNMSLKVLRPADGDMMKLVKYSLPGAST</sequence>
<evidence type="ECO:0000313" key="1">
    <source>
        <dbReference type="EMBL" id="DAE11585.1"/>
    </source>
</evidence>